<keyword evidence="3 5" id="KW-1133">Transmembrane helix</keyword>
<dbReference type="InterPro" id="IPR011547">
    <property type="entry name" value="SLC26A/SulP_dom"/>
</dbReference>
<dbReference type="InterPro" id="IPR036513">
    <property type="entry name" value="STAS_dom_sf"/>
</dbReference>
<feature type="transmembrane region" description="Helical" evidence="5">
    <location>
        <begin position="374"/>
        <end position="401"/>
    </location>
</feature>
<keyword evidence="4 5" id="KW-0472">Membrane</keyword>
<dbReference type="PROSITE" id="PS50801">
    <property type="entry name" value="STAS"/>
    <property type="match status" value="1"/>
</dbReference>
<dbReference type="PANTHER" id="PTHR11814">
    <property type="entry name" value="SULFATE TRANSPORTER"/>
    <property type="match status" value="1"/>
</dbReference>
<feature type="transmembrane region" description="Helical" evidence="5">
    <location>
        <begin position="436"/>
        <end position="453"/>
    </location>
</feature>
<dbReference type="Pfam" id="PF00916">
    <property type="entry name" value="Sulfate_transp"/>
    <property type="match status" value="1"/>
</dbReference>
<gene>
    <name evidence="8" type="primary">LOC100375088</name>
</gene>
<feature type="transmembrane region" description="Helical" evidence="5">
    <location>
        <begin position="413"/>
        <end position="430"/>
    </location>
</feature>
<dbReference type="Gene3D" id="3.30.750.24">
    <property type="entry name" value="STAS domain"/>
    <property type="match status" value="1"/>
</dbReference>
<evidence type="ECO:0000256" key="5">
    <source>
        <dbReference type="SAM" id="Phobius"/>
    </source>
</evidence>
<dbReference type="RefSeq" id="XP_006820995.1">
    <property type="nucleotide sequence ID" value="XM_006820932.1"/>
</dbReference>
<dbReference type="Proteomes" id="UP000694865">
    <property type="component" value="Unplaced"/>
</dbReference>
<evidence type="ECO:0000256" key="3">
    <source>
        <dbReference type="ARBA" id="ARBA00022989"/>
    </source>
</evidence>
<feature type="transmembrane region" description="Helical" evidence="5">
    <location>
        <begin position="122"/>
        <end position="146"/>
    </location>
</feature>
<feature type="domain" description="STAS" evidence="6">
    <location>
        <begin position="552"/>
        <end position="625"/>
    </location>
</feature>
<feature type="transmembrane region" description="Helical" evidence="5">
    <location>
        <begin position="295"/>
        <end position="313"/>
    </location>
</feature>
<protein>
    <submittedName>
        <fullName evidence="8">Prestin-like</fullName>
    </submittedName>
</protein>
<dbReference type="SUPFAM" id="SSF52091">
    <property type="entry name" value="SpoIIaa-like"/>
    <property type="match status" value="1"/>
</dbReference>
<feature type="transmembrane region" description="Helical" evidence="5">
    <location>
        <begin position="325"/>
        <end position="346"/>
    </location>
</feature>
<keyword evidence="2 5" id="KW-0812">Transmembrane</keyword>
<evidence type="ECO:0000259" key="6">
    <source>
        <dbReference type="PROSITE" id="PS50801"/>
    </source>
</evidence>
<dbReference type="CDD" id="cd07042">
    <property type="entry name" value="STAS_SulP_like_sulfate_transporter"/>
    <property type="match status" value="1"/>
</dbReference>
<comment type="subcellular location">
    <subcellularLocation>
        <location evidence="1">Membrane</location>
        <topology evidence="1">Multi-pass membrane protein</topology>
    </subcellularLocation>
</comment>
<keyword evidence="7" id="KW-1185">Reference proteome</keyword>
<dbReference type="GeneID" id="100375088"/>
<dbReference type="Pfam" id="PF01740">
    <property type="entry name" value="STAS"/>
    <property type="match status" value="1"/>
</dbReference>
<reference evidence="8" key="1">
    <citation type="submission" date="2025-08" db="UniProtKB">
        <authorList>
            <consortium name="RefSeq"/>
        </authorList>
    </citation>
    <scope>IDENTIFICATION</scope>
    <source>
        <tissue evidence="8">Testes</tissue>
    </source>
</reference>
<dbReference type="InterPro" id="IPR002645">
    <property type="entry name" value="STAS_dom"/>
</dbReference>
<evidence type="ECO:0000256" key="4">
    <source>
        <dbReference type="ARBA" id="ARBA00023136"/>
    </source>
</evidence>
<sequence length="677" mass="75540">MTDYTSTSNSEYVALNNLQHTEDDDDDDILGPPQSYQINRPLYTDHNFHSAYKANEFEYVPYSERIGNKFRKCQCGPRCCKGCMVSVLPILSWLPAYVVRKQLLTDVISGITVCIVNIPQGMAYAMLATLPPVFGLYLGFFAPIVYGITGTCRELALGTYSVTSIMVGSAIQGVVPQYPEGMEEPPYDYMDYNVTNANTTGMPPMEWNRDQELIDAAIILTLLVGIIQLSMGILRLGWITIYLSDPFIKGYTTGSGFHVFTSQIDNMLGIRVGGRSGAFKLFYEYIEMLTRIDEWNYVTMLISISCVLVLVIIKDTERRFKKQLRGIPLAPELVVVIFGTLASYLLNLEENYNVDVVGDIPAGVPRPTLQSTKYLTSLIASAFPIAIVAYAIGIALASLFSQKHSYKIDGNQVAGFVNSGLLLIVLLWIGPLFEQVPTAVLSAVIIIALRGIFRQILDVPRLFKYDLMDFHVWMVSCLSVVLLDVDIGIVIGVAFSIFAYVWRTQEPYCTLLGRIPGTDIYKDIKWYEDNAENVSEMEGLTTDSADALTHTIIIDLSTVNFIDSTGLNGLRLVFNEYNKVGVKILLTHCRKRVRDFLFRCNFFDTVPIDAESCLFVTNHDAVVSTTNETANMNNILSVENPDNGMTSASDVRKSFSLDDISDIEYADDNTVEMTKIN</sequence>
<dbReference type="InterPro" id="IPR001902">
    <property type="entry name" value="SLC26A/SulP_fam"/>
</dbReference>
<proteinExistence type="predicted"/>
<evidence type="ECO:0000313" key="8">
    <source>
        <dbReference type="RefSeq" id="XP_006820995.1"/>
    </source>
</evidence>
<evidence type="ECO:0000313" key="7">
    <source>
        <dbReference type="Proteomes" id="UP000694865"/>
    </source>
</evidence>
<feature type="transmembrane region" description="Helical" evidence="5">
    <location>
        <begin position="473"/>
        <end position="502"/>
    </location>
</feature>
<feature type="transmembrane region" description="Helical" evidence="5">
    <location>
        <begin position="213"/>
        <end position="234"/>
    </location>
</feature>
<organism evidence="7 8">
    <name type="scientific">Saccoglossus kowalevskii</name>
    <name type="common">Acorn worm</name>
    <dbReference type="NCBI Taxonomy" id="10224"/>
    <lineage>
        <taxon>Eukaryota</taxon>
        <taxon>Metazoa</taxon>
        <taxon>Hemichordata</taxon>
        <taxon>Enteropneusta</taxon>
        <taxon>Harrimaniidae</taxon>
        <taxon>Saccoglossus</taxon>
    </lineage>
</organism>
<evidence type="ECO:0000256" key="2">
    <source>
        <dbReference type="ARBA" id="ARBA00022692"/>
    </source>
</evidence>
<name>A0ABM0MLV4_SACKO</name>
<evidence type="ECO:0000256" key="1">
    <source>
        <dbReference type="ARBA" id="ARBA00004141"/>
    </source>
</evidence>
<accession>A0ABM0MLV4</accession>